<dbReference type="GO" id="GO:0005737">
    <property type="term" value="C:cytoplasm"/>
    <property type="evidence" value="ECO:0000318"/>
    <property type="project" value="GO_Central"/>
</dbReference>
<name>A0A3B5XVM7_WHEAT</name>
<dbReference type="RefSeq" id="XP_044376925.1">
    <property type="nucleotide sequence ID" value="XM_044520990.1"/>
</dbReference>
<keyword evidence="2" id="KW-1185">Reference proteome</keyword>
<dbReference type="SMR" id="A0A3B5XVM7"/>
<dbReference type="Gramene" id="TraesCLE_scaffold_142306_01G000100.1">
    <property type="protein sequence ID" value="TraesCLE_scaffold_142306_01G000100.1"/>
    <property type="gene ID" value="TraesCLE_scaffold_142306_01G000100"/>
</dbReference>
<dbReference type="GO" id="GO:0016853">
    <property type="term" value="F:isomerase activity"/>
    <property type="evidence" value="ECO:0000318"/>
    <property type="project" value="GO_Central"/>
</dbReference>
<evidence type="ECO:0000313" key="1">
    <source>
        <dbReference type="EnsemblPlants" id="TraesCS1A02G090400.1"/>
    </source>
</evidence>
<dbReference type="PANTHER" id="PTHR13774:SF43">
    <property type="match status" value="1"/>
</dbReference>
<proteinExistence type="predicted"/>
<dbReference type="Pfam" id="PF02567">
    <property type="entry name" value="PhzC-PhzF"/>
    <property type="match status" value="1"/>
</dbReference>
<dbReference type="PANTHER" id="PTHR13774">
    <property type="entry name" value="PHENAZINE BIOSYNTHESIS PROTEIN"/>
    <property type="match status" value="1"/>
</dbReference>
<dbReference type="InterPro" id="IPR003719">
    <property type="entry name" value="Phenazine_PhzF-like"/>
</dbReference>
<dbReference type="Gramene" id="TraesCS1A03G0218900.1">
    <property type="protein sequence ID" value="TraesCS1A03G0218900.1.CDS"/>
    <property type="gene ID" value="TraesCS1A03G0218900"/>
</dbReference>
<dbReference type="Gramene" id="TraesCS1A02G090400.1">
    <property type="protein sequence ID" value="TraesCS1A02G090400.1"/>
    <property type="gene ID" value="TraesCS1A02G090400"/>
</dbReference>
<dbReference type="Gramene" id="TraesCAD_scaffold_044520_01G000200.1">
    <property type="protein sequence ID" value="TraesCAD_scaffold_044520_01G000200.1"/>
    <property type="gene ID" value="TraesCAD_scaffold_044520_01G000200"/>
</dbReference>
<dbReference type="OrthoDB" id="75169at2759"/>
<organism evidence="1">
    <name type="scientific">Triticum aestivum</name>
    <name type="common">Wheat</name>
    <dbReference type="NCBI Taxonomy" id="4565"/>
    <lineage>
        <taxon>Eukaryota</taxon>
        <taxon>Viridiplantae</taxon>
        <taxon>Streptophyta</taxon>
        <taxon>Embryophyta</taxon>
        <taxon>Tracheophyta</taxon>
        <taxon>Spermatophyta</taxon>
        <taxon>Magnoliopsida</taxon>
        <taxon>Liliopsida</taxon>
        <taxon>Poales</taxon>
        <taxon>Poaceae</taxon>
        <taxon>BOP clade</taxon>
        <taxon>Pooideae</taxon>
        <taxon>Triticodae</taxon>
        <taxon>Triticeae</taxon>
        <taxon>Triticinae</taxon>
        <taxon>Triticum</taxon>
    </lineage>
</organism>
<reference evidence="1" key="2">
    <citation type="submission" date="2018-10" db="UniProtKB">
        <authorList>
            <consortium name="EnsemblPlants"/>
        </authorList>
    </citation>
    <scope>IDENTIFICATION</scope>
</reference>
<dbReference type="AlphaFoldDB" id="A0A3B5XVM7"/>
<dbReference type="Gramene" id="TraesWEE_scaffold_037235_01G000200.1">
    <property type="protein sequence ID" value="TraesWEE_scaffold_037235_01G000200.1"/>
    <property type="gene ID" value="TraesWEE_scaffold_037235_01G000200"/>
</dbReference>
<dbReference type="Gramene" id="TraesROB_scaffold_034629_01G000200.1">
    <property type="protein sequence ID" value="TraesROB_scaffold_034629_01G000200.1"/>
    <property type="gene ID" value="TraesROB_scaffold_034629_01G000200"/>
</dbReference>
<protein>
    <submittedName>
        <fullName evidence="1">Uncharacterized protein</fullName>
    </submittedName>
</protein>
<evidence type="ECO:0000313" key="2">
    <source>
        <dbReference type="Proteomes" id="UP000019116"/>
    </source>
</evidence>
<gene>
    <name evidence="1" type="primary">LOC123098883</name>
</gene>
<dbReference type="PIRSF" id="PIRSF016184">
    <property type="entry name" value="PhzC_PhzF"/>
    <property type="match status" value="1"/>
</dbReference>
<dbReference type="OMA" id="AHWTNLS"/>
<sequence length="302" mass="32887">MEMANRTVQYAMVDAFTGEPFKGNPAAVCLLKDDAAANDDKWLQSVAAEFNVSQTAFLFPRDGGSSSSSTPRFRLRWFSPTTEVPLCGHGTLASAHFLFTAVLPKQHDVIEFVTESWILTARKVPGASSRPRVTEEEQGKPFIELDFPTSDVFVDCSSTHELPSIFLKATPIVGVHRAATTDDFIVELSSGEEVADVLPNLEQLKKCAGRGVIVTGQAPPGSGYDFFSRFFAPKKGVDEDPVCGSAHCALAPFWARKLGKRRLTAFQVSKRTGTLYLELDAANRRVKIQGQAITVMVGTLLA</sequence>
<dbReference type="KEGG" id="taes:123098883"/>
<dbReference type="Gene3D" id="3.10.310.10">
    <property type="entry name" value="Diaminopimelate Epimerase, Chain A, domain 1"/>
    <property type="match status" value="2"/>
</dbReference>
<dbReference type="SUPFAM" id="SSF54506">
    <property type="entry name" value="Diaminopimelate epimerase-like"/>
    <property type="match status" value="1"/>
</dbReference>
<dbReference type="STRING" id="4565.A0A3B5XVM7"/>
<dbReference type="NCBIfam" id="TIGR00654">
    <property type="entry name" value="PhzF_family"/>
    <property type="match status" value="1"/>
</dbReference>
<dbReference type="Proteomes" id="UP000019116">
    <property type="component" value="Chromosome 1A"/>
</dbReference>
<dbReference type="Gramene" id="TraesARI1A03G00033940.1">
    <property type="protein sequence ID" value="TraesARI1A03G00033940.1"/>
    <property type="gene ID" value="TraesARI1A03G00033940"/>
</dbReference>
<dbReference type="EnsemblPlants" id="TraesCS1A02G090400.1">
    <property type="protein sequence ID" value="TraesCS1A02G090400.1"/>
    <property type="gene ID" value="TraesCS1A02G090400"/>
</dbReference>
<dbReference type="GeneID" id="123098883"/>
<dbReference type="Gramene" id="TraesJAG1A03G00033550.1">
    <property type="protein sequence ID" value="TraesJAG1A03G00033550.1"/>
    <property type="gene ID" value="TraesJAG1A03G00033550"/>
</dbReference>
<accession>A0A3B5XVM7</accession>
<dbReference type="Gramene" id="TraesNOR1A03G00033430.1">
    <property type="protein sequence ID" value="TraesNOR1A03G00033430.1"/>
    <property type="gene ID" value="TraesNOR1A03G00033430"/>
</dbReference>
<dbReference type="Gramene" id="TraesSTA1A03G00032480.1">
    <property type="protein sequence ID" value="TraesSTA1A03G00032480.1"/>
    <property type="gene ID" value="TraesSTA1A03G00032480"/>
</dbReference>
<dbReference type="Gramene" id="TraesLDM1A03G00034160.1">
    <property type="protein sequence ID" value="TraesLDM1A03G00034160.1"/>
    <property type="gene ID" value="TraesLDM1A03G00034160"/>
</dbReference>
<reference evidence="1" key="1">
    <citation type="submission" date="2018-08" db="EMBL/GenBank/DDBJ databases">
        <authorList>
            <person name="Rossello M."/>
        </authorList>
    </citation>
    <scope>NUCLEOTIDE SEQUENCE [LARGE SCALE GENOMIC DNA]</scope>
    <source>
        <strain evidence="1">cv. Chinese Spring</strain>
    </source>
</reference>
<dbReference type="Gramene" id="TraesPARA_EIv1.0_0081030.1">
    <property type="protein sequence ID" value="TraesPARA_EIv1.0_0081030.1.CDS"/>
    <property type="gene ID" value="TraesPARA_EIv1.0_0081030"/>
</dbReference>